<evidence type="ECO:0000313" key="2">
    <source>
        <dbReference type="Proteomes" id="UP001642540"/>
    </source>
</evidence>
<evidence type="ECO:0008006" key="3">
    <source>
        <dbReference type="Google" id="ProtNLM"/>
    </source>
</evidence>
<evidence type="ECO:0000313" key="1">
    <source>
        <dbReference type="EMBL" id="CAL8068733.1"/>
    </source>
</evidence>
<organism evidence="1 2">
    <name type="scientific">Orchesella dallaii</name>
    <dbReference type="NCBI Taxonomy" id="48710"/>
    <lineage>
        <taxon>Eukaryota</taxon>
        <taxon>Metazoa</taxon>
        <taxon>Ecdysozoa</taxon>
        <taxon>Arthropoda</taxon>
        <taxon>Hexapoda</taxon>
        <taxon>Collembola</taxon>
        <taxon>Entomobryomorpha</taxon>
        <taxon>Entomobryoidea</taxon>
        <taxon>Orchesellidae</taxon>
        <taxon>Orchesellinae</taxon>
        <taxon>Orchesella</taxon>
    </lineage>
</organism>
<dbReference type="EMBL" id="CAXLJM020000002">
    <property type="protein sequence ID" value="CAL8068733.1"/>
    <property type="molecule type" value="Genomic_DNA"/>
</dbReference>
<sequence length="193" mass="22213">MILPYLLSAFTVFGGVSYYKKGIHKVVKVVVRGTSQSIARSILKKTFKYDSSIKISFSPGPKLSSILNSHKDKLPLTCGVYEAKCLSCPSIYVGETGQPLKLRTYQHLNAIKKDEPDESALVVHIQESNYMHIIDSSSFRLIEPEPRPWKRQFMESVYISKYEEYFPLMNREEAMKIDPVWPPFLKNFVEIKK</sequence>
<proteinExistence type="predicted"/>
<gene>
    <name evidence="1" type="ORF">ODALV1_LOCUS435</name>
</gene>
<protein>
    <recommendedName>
        <fullName evidence="3">GIY-YIG domain-containing protein</fullName>
    </recommendedName>
</protein>
<reference evidence="1 2" key="1">
    <citation type="submission" date="2024-08" db="EMBL/GenBank/DDBJ databases">
        <authorList>
            <person name="Cucini C."/>
            <person name="Frati F."/>
        </authorList>
    </citation>
    <scope>NUCLEOTIDE SEQUENCE [LARGE SCALE GENOMIC DNA]</scope>
</reference>
<comment type="caution">
    <text evidence="1">The sequence shown here is derived from an EMBL/GenBank/DDBJ whole genome shotgun (WGS) entry which is preliminary data.</text>
</comment>
<accession>A0ABP1PIM9</accession>
<name>A0ABP1PIM9_9HEXA</name>
<dbReference type="Proteomes" id="UP001642540">
    <property type="component" value="Unassembled WGS sequence"/>
</dbReference>
<keyword evidence="2" id="KW-1185">Reference proteome</keyword>